<name>A0A4Q0P2C1_9FLAO</name>
<dbReference type="EMBL" id="QOVM01000007">
    <property type="protein sequence ID" value="RXG20690.1"/>
    <property type="molecule type" value="Genomic_DNA"/>
</dbReference>
<comment type="caution">
    <text evidence="2">The sequence shown here is derived from an EMBL/GenBank/DDBJ whole genome shotgun (WGS) entry which is preliminary data.</text>
</comment>
<evidence type="ECO:0000313" key="2">
    <source>
        <dbReference type="EMBL" id="RXG20690.1"/>
    </source>
</evidence>
<accession>A0A4Q0P2C1</accession>
<dbReference type="Proteomes" id="UP000289238">
    <property type="component" value="Unassembled WGS sequence"/>
</dbReference>
<feature type="signal peptide" evidence="1">
    <location>
        <begin position="1"/>
        <end position="20"/>
    </location>
</feature>
<keyword evidence="3" id="KW-1185">Reference proteome</keyword>
<feature type="chain" id="PRO_5020249059" evidence="1">
    <location>
        <begin position="21"/>
        <end position="181"/>
    </location>
</feature>
<evidence type="ECO:0000256" key="1">
    <source>
        <dbReference type="SAM" id="SignalP"/>
    </source>
</evidence>
<sequence>MKTLAFLIVLFLCSSINCLAQEEYMVTNENDTIYGEISRSLNLLNTAKVGYKIKSADGRKSRINPAKIKFIRSLDGVDGDCIIAPIYDEWFVKRILDGRIKVYQLVDGIVFFTSKDDSDIILNDFGGLNNREDSMDQIRPLIEDNSVILQEFNSLKGSQRDIIYIIEKYNKLNARFYISYY</sequence>
<evidence type="ECO:0000313" key="3">
    <source>
        <dbReference type="Proteomes" id="UP000289238"/>
    </source>
</evidence>
<dbReference type="RefSeq" id="WP_128758547.1">
    <property type="nucleotide sequence ID" value="NZ_QOVM01000007.1"/>
</dbReference>
<keyword evidence="1" id="KW-0732">Signal</keyword>
<protein>
    <submittedName>
        <fullName evidence="2">Uncharacterized protein</fullName>
    </submittedName>
</protein>
<reference evidence="2 3" key="1">
    <citation type="submission" date="2018-07" db="EMBL/GenBank/DDBJ databases">
        <title>Leeuwenhoekiella genomics.</title>
        <authorList>
            <person name="Tahon G."/>
            <person name="Willems A."/>
        </authorList>
    </citation>
    <scope>NUCLEOTIDE SEQUENCE [LARGE SCALE GENOMIC DNA]</scope>
    <source>
        <strain evidence="2 3">LMG 22550</strain>
    </source>
</reference>
<dbReference type="AlphaFoldDB" id="A0A4Q0P2C1"/>
<dbReference type="OrthoDB" id="1437076at2"/>
<gene>
    <name evidence="2" type="ORF">DSM00_2794</name>
</gene>
<organism evidence="2 3">
    <name type="scientific">Leeuwenhoekiella aequorea</name>
    <dbReference type="NCBI Taxonomy" id="283736"/>
    <lineage>
        <taxon>Bacteria</taxon>
        <taxon>Pseudomonadati</taxon>
        <taxon>Bacteroidota</taxon>
        <taxon>Flavobacteriia</taxon>
        <taxon>Flavobacteriales</taxon>
        <taxon>Flavobacteriaceae</taxon>
        <taxon>Leeuwenhoekiella</taxon>
    </lineage>
</organism>
<proteinExistence type="predicted"/>